<comment type="caution">
    <text evidence="1">The sequence shown here is derived from an EMBL/GenBank/DDBJ whole genome shotgun (WGS) entry which is preliminary data.</text>
</comment>
<accession>A0AAD9KE18</accession>
<name>A0AAD9KE18_RIDPI</name>
<sequence>MSSSTWLFKATNSPRYRSGTPSPRFSTFLSEVKPGSADAWLRSDPLQLTAYLRRINRPTKASARRVFDWNTASTTRVQACAGGQYSWDRMDLYRDQHKCLWSSSGAVKSSTQR</sequence>
<dbReference type="AlphaFoldDB" id="A0AAD9KE18"/>
<evidence type="ECO:0000313" key="1">
    <source>
        <dbReference type="EMBL" id="KAK2169938.1"/>
    </source>
</evidence>
<dbReference type="Proteomes" id="UP001209878">
    <property type="component" value="Unassembled WGS sequence"/>
</dbReference>
<dbReference type="EMBL" id="JAODUO010001167">
    <property type="protein sequence ID" value="KAK2169938.1"/>
    <property type="molecule type" value="Genomic_DNA"/>
</dbReference>
<proteinExistence type="predicted"/>
<evidence type="ECO:0000313" key="2">
    <source>
        <dbReference type="Proteomes" id="UP001209878"/>
    </source>
</evidence>
<keyword evidence="2" id="KW-1185">Reference proteome</keyword>
<reference evidence="1" key="1">
    <citation type="journal article" date="2023" name="Mol. Biol. Evol.">
        <title>Third-Generation Sequencing Reveals the Adaptive Role of the Epigenome in Three Deep-Sea Polychaetes.</title>
        <authorList>
            <person name="Perez M."/>
            <person name="Aroh O."/>
            <person name="Sun Y."/>
            <person name="Lan Y."/>
            <person name="Juniper S.K."/>
            <person name="Young C.R."/>
            <person name="Angers B."/>
            <person name="Qian P.Y."/>
        </authorList>
    </citation>
    <scope>NUCLEOTIDE SEQUENCE</scope>
    <source>
        <strain evidence="1">R07B-5</strain>
    </source>
</reference>
<gene>
    <name evidence="1" type="ORF">NP493_1169g00025</name>
</gene>
<organism evidence="1 2">
    <name type="scientific">Ridgeia piscesae</name>
    <name type="common">Tubeworm</name>
    <dbReference type="NCBI Taxonomy" id="27915"/>
    <lineage>
        <taxon>Eukaryota</taxon>
        <taxon>Metazoa</taxon>
        <taxon>Spiralia</taxon>
        <taxon>Lophotrochozoa</taxon>
        <taxon>Annelida</taxon>
        <taxon>Polychaeta</taxon>
        <taxon>Sedentaria</taxon>
        <taxon>Canalipalpata</taxon>
        <taxon>Sabellida</taxon>
        <taxon>Siboglinidae</taxon>
        <taxon>Ridgeia</taxon>
    </lineage>
</organism>
<protein>
    <submittedName>
        <fullName evidence="1">Uncharacterized protein</fullName>
    </submittedName>
</protein>